<evidence type="ECO:0000259" key="1">
    <source>
        <dbReference type="Pfam" id="PF04471"/>
    </source>
</evidence>
<dbReference type="Proteomes" id="UP000464054">
    <property type="component" value="Chromosome"/>
</dbReference>
<accession>A0AAP9IIK5</accession>
<sequence length="795" mass="89553">MDACIRIYSDEDDVRERALAHDNARDIYAHDCGQLPFGTLDPRAFELIVRDLFDEKKVEATWDWYDTAFRINDGSDNGIDVQLMKDRVIAGIVQCKRYSSKAFTMPEVRDEWIKICLRSLVISDLLPPDGLPFRYILVVSDNVNGETQQYFQRNPTALADFIGRKTDYLKALVAVRDKYALLRKSPLLKEKTGQALYDMVHPQFERLNIELYTRESLSPLVRASDNLMGIYFRREVYFSQKSVLDFFREVYPEGAIATDVRAMHAENVYTHYGNENLLSAGRLNAFIFPAGERLSVRMLGEFLKDKMPEVAGNYPVMLVCPANAFDPADQCSIDALISECQGTVILQAGCGIVPGTVLNAWKNDGWLSADSEGLYPGRAQYQAGWCWVKSGVGDIHRFILLETCDCDAALSYAGRALRLAFNDVNLWPVLNTDYYTPAGSSGTVLDDRLSLSIADDGHRRPNVLLVSSSCALTQEHFNAQIRRFESLRQKRFLGVIFCHQSQVEITDGIRYASGIYPASAGDDLLHADNGPIPALLIRDKSVTSAMFCLRFNLAGDEFTATSCYMWQWHNGCFYEVGDGIQLELQRVLLDPFTDPPQFLVQKGVNAFRHALVTCNPPYAGYFVHYALSGPRSYVYPQVNTFLQQRRGMRKVIRALSYLSMHPSVSWNGNHAVTGHLLWNGVGTPESVMGWLPDEMSDTQVDAILTRWIQDGGEHCDLSVFADVEEDLPSHGRSIRQDLTRANFAEPAAEADSFAAPRSTRRAWLFPLNPLLSRTRNDDPAELECYLSNLWTVKNG</sequence>
<evidence type="ECO:0000313" key="4">
    <source>
        <dbReference type="Proteomes" id="UP000464054"/>
    </source>
</evidence>
<dbReference type="GO" id="GO:0004519">
    <property type="term" value="F:endonuclease activity"/>
    <property type="evidence" value="ECO:0007669"/>
    <property type="project" value="InterPro"/>
</dbReference>
<dbReference type="EMBL" id="CP046377">
    <property type="protein sequence ID" value="QHQ25790.1"/>
    <property type="molecule type" value="Genomic_DNA"/>
</dbReference>
<organism evidence="3 4">
    <name type="scientific">Pectobacterium parvum</name>
    <dbReference type="NCBI Taxonomy" id="2778550"/>
    <lineage>
        <taxon>Bacteria</taxon>
        <taxon>Pseudomonadati</taxon>
        <taxon>Pseudomonadota</taxon>
        <taxon>Gammaproteobacteria</taxon>
        <taxon>Enterobacterales</taxon>
        <taxon>Pectobacteriaceae</taxon>
        <taxon>Pectobacterium</taxon>
    </lineage>
</organism>
<dbReference type="InterPro" id="IPR007560">
    <property type="entry name" value="Restrct_endonuc_IV_Mrr"/>
</dbReference>
<dbReference type="Pfam" id="PF20395">
    <property type="entry name" value="CTD3"/>
    <property type="match status" value="1"/>
</dbReference>
<protein>
    <recommendedName>
        <fullName evidence="5">Restriction endonuclease</fullName>
    </recommendedName>
</protein>
<name>A0AAP9IIK5_9GAMM</name>
<dbReference type="InterPro" id="IPR046870">
    <property type="entry name" value="ABC-3C_CTD3"/>
</dbReference>
<dbReference type="Pfam" id="PF04471">
    <property type="entry name" value="Mrr_cat"/>
    <property type="match status" value="1"/>
</dbReference>
<dbReference type="InterPro" id="IPR011335">
    <property type="entry name" value="Restrct_endonuc-II-like"/>
</dbReference>
<feature type="domain" description="ABC-three component systems C-terminal" evidence="2">
    <location>
        <begin position="600"/>
        <end position="725"/>
    </location>
</feature>
<dbReference type="AlphaFoldDB" id="A0AAP9IIK5"/>
<evidence type="ECO:0000259" key="2">
    <source>
        <dbReference type="Pfam" id="PF20395"/>
    </source>
</evidence>
<dbReference type="GO" id="GO:0003677">
    <property type="term" value="F:DNA binding"/>
    <property type="evidence" value="ECO:0007669"/>
    <property type="project" value="InterPro"/>
</dbReference>
<dbReference type="GO" id="GO:0009307">
    <property type="term" value="P:DNA restriction-modification system"/>
    <property type="evidence" value="ECO:0007669"/>
    <property type="project" value="InterPro"/>
</dbReference>
<dbReference type="SUPFAM" id="SSF52980">
    <property type="entry name" value="Restriction endonuclease-like"/>
    <property type="match status" value="1"/>
</dbReference>
<feature type="domain" description="Restriction endonuclease type IV Mrr" evidence="1">
    <location>
        <begin position="39"/>
        <end position="109"/>
    </location>
</feature>
<evidence type="ECO:0000313" key="3">
    <source>
        <dbReference type="EMBL" id="QHQ25790.1"/>
    </source>
</evidence>
<proteinExistence type="predicted"/>
<dbReference type="RefSeq" id="WP_161546979.1">
    <property type="nucleotide sequence ID" value="NZ_CP046377.1"/>
</dbReference>
<reference evidence="4" key="1">
    <citation type="submission" date="2019-11" db="EMBL/GenBank/DDBJ databases">
        <authorList>
            <person name="Jee S."/>
        </authorList>
    </citation>
    <scope>NUCLEOTIDE SEQUENCE [LARGE SCALE GENOMIC DNA]</scope>
    <source>
        <strain evidence="4">PZ1</strain>
    </source>
</reference>
<evidence type="ECO:0008006" key="5">
    <source>
        <dbReference type="Google" id="ProtNLM"/>
    </source>
</evidence>
<gene>
    <name evidence="3" type="ORF">GMX10_18440</name>
</gene>